<feature type="chain" id="PRO_5022101904" description="DUF6089 domain-containing protein" evidence="1">
    <location>
        <begin position="29"/>
        <end position="256"/>
    </location>
</feature>
<keyword evidence="4" id="KW-1185">Reference proteome</keyword>
<dbReference type="OrthoDB" id="654178at2"/>
<comment type="caution">
    <text evidence="3">The sequence shown here is derived from an EMBL/GenBank/DDBJ whole genome shotgun (WGS) entry which is preliminary data.</text>
</comment>
<dbReference type="SUPFAM" id="SSF56925">
    <property type="entry name" value="OMPA-like"/>
    <property type="match status" value="1"/>
</dbReference>
<accession>A0A512ATI1</accession>
<organism evidence="3 4">
    <name type="scientific">Adhaeribacter aerolatus</name>
    <dbReference type="NCBI Taxonomy" id="670289"/>
    <lineage>
        <taxon>Bacteria</taxon>
        <taxon>Pseudomonadati</taxon>
        <taxon>Bacteroidota</taxon>
        <taxon>Cytophagia</taxon>
        <taxon>Cytophagales</taxon>
        <taxon>Hymenobacteraceae</taxon>
        <taxon>Adhaeribacter</taxon>
    </lineage>
</organism>
<feature type="domain" description="DUF6089" evidence="2">
    <location>
        <begin position="32"/>
        <end position="244"/>
    </location>
</feature>
<dbReference type="AlphaFoldDB" id="A0A512ATI1"/>
<evidence type="ECO:0000313" key="4">
    <source>
        <dbReference type="Proteomes" id="UP000321532"/>
    </source>
</evidence>
<dbReference type="InterPro" id="IPR045743">
    <property type="entry name" value="DUF6089"/>
</dbReference>
<gene>
    <name evidence="3" type="ORF">AAE02nite_06780</name>
</gene>
<dbReference type="Gene3D" id="2.40.160.20">
    <property type="match status" value="1"/>
</dbReference>
<dbReference type="Pfam" id="PF19573">
    <property type="entry name" value="DUF6089"/>
    <property type="match status" value="1"/>
</dbReference>
<evidence type="ECO:0000259" key="2">
    <source>
        <dbReference type="Pfam" id="PF19573"/>
    </source>
</evidence>
<protein>
    <recommendedName>
        <fullName evidence="2">DUF6089 domain-containing protein</fullName>
    </recommendedName>
</protein>
<sequence>MIQTRFLFTLLICSIQVGSVFFAPSAKAQSQSYRTSELGIGVGATTYKGEVSPNYRFANNRPAFNIFYKRDVSQALVLRGGLLLGLMRAKDENVDRPLNQYRLADMRTNLIELSAGIDYNFLNYYDQKRRIRWTPYFFLNAAVTNYNNKVVLHNNTIKPFENGFVLAIPLGVGFKYALSRHWNLGLEVGARKTLLKGGDKVDYLKKKDHESNPPEELPFTNPYDKDWYYYSGVSISYTFYKLICPEPYKGNKRLLQ</sequence>
<reference evidence="3 4" key="1">
    <citation type="submission" date="2019-07" db="EMBL/GenBank/DDBJ databases">
        <title>Whole genome shotgun sequence of Adhaeribacter aerolatus NBRC 106133.</title>
        <authorList>
            <person name="Hosoyama A."/>
            <person name="Uohara A."/>
            <person name="Ohji S."/>
            <person name="Ichikawa N."/>
        </authorList>
    </citation>
    <scope>NUCLEOTIDE SEQUENCE [LARGE SCALE GENOMIC DNA]</scope>
    <source>
        <strain evidence="3 4">NBRC 106133</strain>
    </source>
</reference>
<dbReference type="RefSeq" id="WP_146895051.1">
    <property type="nucleotide sequence ID" value="NZ_BJYS01000003.1"/>
</dbReference>
<feature type="signal peptide" evidence="1">
    <location>
        <begin position="1"/>
        <end position="28"/>
    </location>
</feature>
<keyword evidence="1" id="KW-0732">Signal</keyword>
<evidence type="ECO:0000313" key="3">
    <source>
        <dbReference type="EMBL" id="GEO03014.1"/>
    </source>
</evidence>
<proteinExistence type="predicted"/>
<evidence type="ECO:0000256" key="1">
    <source>
        <dbReference type="SAM" id="SignalP"/>
    </source>
</evidence>
<name>A0A512ATI1_9BACT</name>
<dbReference type="Proteomes" id="UP000321532">
    <property type="component" value="Unassembled WGS sequence"/>
</dbReference>
<dbReference type="EMBL" id="BJYS01000003">
    <property type="protein sequence ID" value="GEO03014.1"/>
    <property type="molecule type" value="Genomic_DNA"/>
</dbReference>
<dbReference type="InterPro" id="IPR011250">
    <property type="entry name" value="OMP/PagP_B-barrel"/>
</dbReference>